<comment type="caution">
    <text evidence="2">The sequence shown here is derived from an EMBL/GenBank/DDBJ whole genome shotgun (WGS) entry which is preliminary data.</text>
</comment>
<dbReference type="EMBL" id="JARJCN010000053">
    <property type="protein sequence ID" value="KAJ7080756.1"/>
    <property type="molecule type" value="Genomic_DNA"/>
</dbReference>
<feature type="region of interest" description="Disordered" evidence="1">
    <location>
        <begin position="107"/>
        <end position="160"/>
    </location>
</feature>
<name>A0AAD6XI95_9AGAR</name>
<dbReference type="Proteomes" id="UP001222325">
    <property type="component" value="Unassembled WGS sequence"/>
</dbReference>
<feature type="region of interest" description="Disordered" evidence="1">
    <location>
        <begin position="179"/>
        <end position="200"/>
    </location>
</feature>
<dbReference type="AlphaFoldDB" id="A0AAD6XI95"/>
<organism evidence="2 3">
    <name type="scientific">Mycena belliarum</name>
    <dbReference type="NCBI Taxonomy" id="1033014"/>
    <lineage>
        <taxon>Eukaryota</taxon>
        <taxon>Fungi</taxon>
        <taxon>Dikarya</taxon>
        <taxon>Basidiomycota</taxon>
        <taxon>Agaricomycotina</taxon>
        <taxon>Agaricomycetes</taxon>
        <taxon>Agaricomycetidae</taxon>
        <taxon>Agaricales</taxon>
        <taxon>Marasmiineae</taxon>
        <taxon>Mycenaceae</taxon>
        <taxon>Mycena</taxon>
    </lineage>
</organism>
<keyword evidence="3" id="KW-1185">Reference proteome</keyword>
<evidence type="ECO:0000256" key="1">
    <source>
        <dbReference type="SAM" id="MobiDB-lite"/>
    </source>
</evidence>
<feature type="compositionally biased region" description="Low complexity" evidence="1">
    <location>
        <begin position="186"/>
        <end position="196"/>
    </location>
</feature>
<reference evidence="2" key="1">
    <citation type="submission" date="2023-03" db="EMBL/GenBank/DDBJ databases">
        <title>Massive genome expansion in bonnet fungi (Mycena s.s.) driven by repeated elements and novel gene families across ecological guilds.</title>
        <authorList>
            <consortium name="Lawrence Berkeley National Laboratory"/>
            <person name="Harder C.B."/>
            <person name="Miyauchi S."/>
            <person name="Viragh M."/>
            <person name="Kuo A."/>
            <person name="Thoen E."/>
            <person name="Andreopoulos B."/>
            <person name="Lu D."/>
            <person name="Skrede I."/>
            <person name="Drula E."/>
            <person name="Henrissat B."/>
            <person name="Morin E."/>
            <person name="Kohler A."/>
            <person name="Barry K."/>
            <person name="LaButti K."/>
            <person name="Morin E."/>
            <person name="Salamov A."/>
            <person name="Lipzen A."/>
            <person name="Mereny Z."/>
            <person name="Hegedus B."/>
            <person name="Baldrian P."/>
            <person name="Stursova M."/>
            <person name="Weitz H."/>
            <person name="Taylor A."/>
            <person name="Grigoriev I.V."/>
            <person name="Nagy L.G."/>
            <person name="Martin F."/>
            <person name="Kauserud H."/>
        </authorList>
    </citation>
    <scope>NUCLEOTIDE SEQUENCE</scope>
    <source>
        <strain evidence="2">CBHHK173m</strain>
    </source>
</reference>
<protein>
    <submittedName>
        <fullName evidence="2">Uncharacterized protein</fullName>
    </submittedName>
</protein>
<evidence type="ECO:0000313" key="2">
    <source>
        <dbReference type="EMBL" id="KAJ7080756.1"/>
    </source>
</evidence>
<accession>A0AAD6XI95</accession>
<gene>
    <name evidence="2" type="ORF">B0H15DRAFT_476998</name>
</gene>
<evidence type="ECO:0000313" key="3">
    <source>
        <dbReference type="Proteomes" id="UP001222325"/>
    </source>
</evidence>
<proteinExistence type="predicted"/>
<sequence length="219" mass="23684">MAGNIFPAIATTNAFPVLSRYRLCKFCASLMTSCATYICRPNPPFPSAPSRSAHRIQRAACVETRTPIFSRSSLIISYPDISFLLDAYSNPTVTKICAPFTKTRTKPDAVRLGRPSRHAPRRAAAAPSREAQADGRRDSQCTPSSRRGSTGAVRDGRRCPRTRLRMAVATAALHNLAADRGPRHSGATTTAGAIGAARRRKVSRCGFVRPNLGKSKVCI</sequence>